<sequence length="184" mass="19521">MPRQSESGFSGCLNIVHIYLKGNPMIKPALTALATAASLTACAQNSAPEAPATQATNAPRIHTVASQYPFDETVTRLQNAIQAKGMTVFAVIDHRAAARQSGLEMQPATVIVFGTPKAGTPLMVKDPTFALQLPLRVLVTQTPAGVQAVFTDTHALIDGSRIEYSEVENTLANAEKLIRAVVAQ</sequence>
<evidence type="ECO:0000313" key="5">
    <source>
        <dbReference type="Proteomes" id="UP000003009"/>
    </source>
</evidence>
<dbReference type="EMBL" id="ACJW02000002">
    <property type="protein sequence ID" value="EEP69423.1"/>
    <property type="molecule type" value="Genomic_DNA"/>
</dbReference>
<evidence type="ECO:0000256" key="1">
    <source>
        <dbReference type="SAM" id="Coils"/>
    </source>
</evidence>
<evidence type="ECO:0000313" key="4">
    <source>
        <dbReference type="EMBL" id="EEP69423.1"/>
    </source>
</evidence>
<dbReference type="STRING" id="629741.GCWU000324_01337"/>
<feature type="domain" description="DUF302" evidence="3">
    <location>
        <begin position="92"/>
        <end position="146"/>
    </location>
</feature>
<keyword evidence="1" id="KW-0175">Coiled coil</keyword>
<dbReference type="Gene3D" id="3.30.310.70">
    <property type="entry name" value="TT1751-like domain"/>
    <property type="match status" value="1"/>
</dbReference>
<comment type="caution">
    <text evidence="4">The sequence shown here is derived from an EMBL/GenBank/DDBJ whole genome shotgun (WGS) entry which is preliminary data.</text>
</comment>
<dbReference type="InterPro" id="IPR005180">
    <property type="entry name" value="DUF302"/>
</dbReference>
<dbReference type="SUPFAM" id="SSF103247">
    <property type="entry name" value="TT1751-like"/>
    <property type="match status" value="1"/>
</dbReference>
<dbReference type="CDD" id="cd14797">
    <property type="entry name" value="DUF302"/>
    <property type="match status" value="1"/>
</dbReference>
<gene>
    <name evidence="4" type="ORF">GCWU000324_01337</name>
</gene>
<dbReference type="AlphaFoldDB" id="C4GGR8"/>
<protein>
    <recommendedName>
        <fullName evidence="3">DUF302 domain-containing protein</fullName>
    </recommendedName>
</protein>
<proteinExistence type="predicted"/>
<dbReference type="HOGENOM" id="CLU_116237_0_0_4"/>
<keyword evidence="2" id="KW-0732">Signal</keyword>
<dbReference type="Pfam" id="PF03625">
    <property type="entry name" value="DUF302"/>
    <property type="match status" value="1"/>
</dbReference>
<dbReference type="PANTHER" id="PTHR38342">
    <property type="entry name" value="SLR5037 PROTEIN"/>
    <property type="match status" value="1"/>
</dbReference>
<accession>C4GGR8</accession>
<dbReference type="InterPro" id="IPR035923">
    <property type="entry name" value="TT1751-like_sf"/>
</dbReference>
<evidence type="ECO:0000256" key="2">
    <source>
        <dbReference type="SAM" id="SignalP"/>
    </source>
</evidence>
<organism evidence="4 5">
    <name type="scientific">Kingella oralis ATCC 51147</name>
    <dbReference type="NCBI Taxonomy" id="629741"/>
    <lineage>
        <taxon>Bacteria</taxon>
        <taxon>Pseudomonadati</taxon>
        <taxon>Pseudomonadota</taxon>
        <taxon>Betaproteobacteria</taxon>
        <taxon>Neisseriales</taxon>
        <taxon>Neisseriaceae</taxon>
        <taxon>Kingella</taxon>
    </lineage>
</organism>
<feature type="signal peptide" evidence="2">
    <location>
        <begin position="1"/>
        <end position="43"/>
    </location>
</feature>
<reference evidence="4" key="1">
    <citation type="submission" date="2009-04" db="EMBL/GenBank/DDBJ databases">
        <authorList>
            <person name="Weinstock G."/>
            <person name="Sodergren E."/>
            <person name="Clifton S."/>
            <person name="Fulton L."/>
            <person name="Fulton B."/>
            <person name="Courtney L."/>
            <person name="Fronick C."/>
            <person name="Harrison M."/>
            <person name="Strong C."/>
            <person name="Farmer C."/>
            <person name="Delahaunty K."/>
            <person name="Markovic C."/>
            <person name="Hall O."/>
            <person name="Minx P."/>
            <person name="Tomlinson C."/>
            <person name="Mitreva M."/>
            <person name="Nelson J."/>
            <person name="Hou S."/>
            <person name="Wollam A."/>
            <person name="Pepin K.H."/>
            <person name="Johnson M."/>
            <person name="Bhonagiri V."/>
            <person name="Nash W.E."/>
            <person name="Warren W."/>
            <person name="Chinwalla A."/>
            <person name="Mardis E.R."/>
            <person name="Wilson R.K."/>
        </authorList>
    </citation>
    <scope>NUCLEOTIDE SEQUENCE [LARGE SCALE GENOMIC DNA]</scope>
    <source>
        <strain evidence="4">ATCC 51147</strain>
    </source>
</reference>
<name>C4GGR8_9NEIS</name>
<dbReference type="PANTHER" id="PTHR38342:SF2">
    <property type="entry name" value="INNER MEMBRANE OR EXPORTED"/>
    <property type="match status" value="1"/>
</dbReference>
<feature type="coiled-coil region" evidence="1">
    <location>
        <begin position="157"/>
        <end position="184"/>
    </location>
</feature>
<dbReference type="Proteomes" id="UP000003009">
    <property type="component" value="Unassembled WGS sequence"/>
</dbReference>
<evidence type="ECO:0000259" key="3">
    <source>
        <dbReference type="Pfam" id="PF03625"/>
    </source>
</evidence>
<keyword evidence="5" id="KW-1185">Reference proteome</keyword>
<feature type="chain" id="PRO_5002938198" description="DUF302 domain-containing protein" evidence="2">
    <location>
        <begin position="44"/>
        <end position="184"/>
    </location>
</feature>